<keyword evidence="2" id="KW-0815">Transposition</keyword>
<dbReference type="PANTHER" id="PTHR33258:SF1">
    <property type="entry name" value="TRANSPOSASE INSL FOR INSERTION SEQUENCE ELEMENT IS186A-RELATED"/>
    <property type="match status" value="1"/>
</dbReference>
<proteinExistence type="inferred from homology"/>
<dbReference type="InterPro" id="IPR012337">
    <property type="entry name" value="RNaseH-like_sf"/>
</dbReference>
<reference evidence="6" key="1">
    <citation type="journal article" date="2011" name="Environ. Microbiol.">
        <title>Genomic insights into the metabolic potential of the polycyclic aromatic hydrocarbon degrading sulfate-reducing Deltaproteobacterium N47.</title>
        <authorList>
            <person name="Bergmann F."/>
            <person name="Selesi D."/>
            <person name="Weinmaier T."/>
            <person name="Tischler P."/>
            <person name="Rattei T."/>
            <person name="Meckenstock R.U."/>
        </authorList>
    </citation>
    <scope>NUCLEOTIDE SEQUENCE</scope>
</reference>
<evidence type="ECO:0000259" key="5">
    <source>
        <dbReference type="Pfam" id="PF01609"/>
    </source>
</evidence>
<evidence type="ECO:0000313" key="6">
    <source>
        <dbReference type="EMBL" id="CBX27591.1"/>
    </source>
</evidence>
<dbReference type="EMBL" id="FR695866">
    <property type="protein sequence ID" value="CBX27591.1"/>
    <property type="molecule type" value="Genomic_DNA"/>
</dbReference>
<protein>
    <recommendedName>
        <fullName evidence="5">Transposase IS4-like domain-containing protein</fullName>
    </recommendedName>
</protein>
<accession>E1YAJ7</accession>
<dbReference type="PANTHER" id="PTHR33258">
    <property type="entry name" value="TRANSPOSASE INSL FOR INSERTION SEQUENCE ELEMENT IS186A-RELATED"/>
    <property type="match status" value="1"/>
</dbReference>
<dbReference type="InterPro" id="IPR002559">
    <property type="entry name" value="Transposase_11"/>
</dbReference>
<evidence type="ECO:0000256" key="3">
    <source>
        <dbReference type="ARBA" id="ARBA00023125"/>
    </source>
</evidence>
<sequence length="362" mass="41890">MQKIFHSIPLLESRGYRPLKMTFEDQLYALFFFHLQEHESARDLIQHLEEDDFAKECIAPSGGISRSSFSEIINSRGLKQLEYVFQSLCTQAQNVLPSKHSDLGELVSIDGSLIDAVLSMYWADYRKGAKKAKGHFGFDINRKIPLKIYLTEGNGAERPFVRSILSEGQTGIMDRGYQSHKNFDLLQDENKHFVCRIKTKTTKTILEEHTVDPNSYIFYDAMVLLGTPGVNQTQKPVRVVGYNIAGVKYFVATDRYDLTAEQIATVYKLRWDIETFFKWWKKHLKVYHLIARSTYGLMVQIFAGLTTYLLMAIYCHEQFKEPVSIKRIRQLRNNIQNELRACGKNTQSDNRIVKEQTLYAKT</sequence>
<dbReference type="GO" id="GO:0006313">
    <property type="term" value="P:DNA transposition"/>
    <property type="evidence" value="ECO:0007669"/>
    <property type="project" value="InterPro"/>
</dbReference>
<organism evidence="6">
    <name type="scientific">uncultured Desulfobacterium sp</name>
    <dbReference type="NCBI Taxonomy" id="201089"/>
    <lineage>
        <taxon>Bacteria</taxon>
        <taxon>Pseudomonadati</taxon>
        <taxon>Thermodesulfobacteriota</taxon>
        <taxon>Desulfobacteria</taxon>
        <taxon>Desulfobacterales</taxon>
        <taxon>Desulfobacteriaceae</taxon>
        <taxon>Desulfobacterium</taxon>
        <taxon>environmental samples</taxon>
    </lineage>
</organism>
<evidence type="ECO:0000256" key="1">
    <source>
        <dbReference type="ARBA" id="ARBA00010075"/>
    </source>
</evidence>
<dbReference type="GO" id="GO:0003677">
    <property type="term" value="F:DNA binding"/>
    <property type="evidence" value="ECO:0007669"/>
    <property type="project" value="UniProtKB-KW"/>
</dbReference>
<evidence type="ECO:0000256" key="2">
    <source>
        <dbReference type="ARBA" id="ARBA00022578"/>
    </source>
</evidence>
<evidence type="ECO:0000256" key="4">
    <source>
        <dbReference type="ARBA" id="ARBA00023172"/>
    </source>
</evidence>
<dbReference type="InterPro" id="IPR047952">
    <property type="entry name" value="Transpos_IS4"/>
</dbReference>
<name>E1YAJ7_9BACT</name>
<dbReference type="AlphaFoldDB" id="E1YAJ7"/>
<comment type="similarity">
    <text evidence="1">Belongs to the transposase 11 family.</text>
</comment>
<dbReference type="NCBIfam" id="NF033592">
    <property type="entry name" value="transpos_IS4_1"/>
    <property type="match status" value="1"/>
</dbReference>
<dbReference type="Pfam" id="PF01609">
    <property type="entry name" value="DDE_Tnp_1"/>
    <property type="match status" value="1"/>
</dbReference>
<dbReference type="SUPFAM" id="SSF53098">
    <property type="entry name" value="Ribonuclease H-like"/>
    <property type="match status" value="1"/>
</dbReference>
<gene>
    <name evidence="6" type="ORF">N47_H24130</name>
</gene>
<keyword evidence="4" id="KW-0233">DNA recombination</keyword>
<feature type="domain" description="Transposase IS4-like" evidence="5">
    <location>
        <begin position="106"/>
        <end position="310"/>
    </location>
</feature>
<keyword evidence="3" id="KW-0238">DNA-binding</keyword>
<dbReference type="GO" id="GO:0004803">
    <property type="term" value="F:transposase activity"/>
    <property type="evidence" value="ECO:0007669"/>
    <property type="project" value="InterPro"/>
</dbReference>